<keyword evidence="7 12" id="KW-0560">Oxidoreductase</keyword>
<evidence type="ECO:0000313" key="12">
    <source>
        <dbReference type="EMBL" id="OBV39760.1"/>
    </source>
</evidence>
<evidence type="ECO:0000256" key="3">
    <source>
        <dbReference type="ARBA" id="ARBA00022575"/>
    </source>
</evidence>
<dbReference type="GO" id="GO:0018580">
    <property type="term" value="F:nitronate monooxygenase activity"/>
    <property type="evidence" value="ECO:0007669"/>
    <property type="project" value="InterPro"/>
</dbReference>
<sequence>MTPHLPDPRITGLLGVDLPVIQAPMVAAAMHEIVIAVAQAGGLGSLACAGLDAQQIRTEMQAIRAATDKPVNLNFFCHQQPEADAAREAAWRARLLPYYLELGVDPALPIPTSVRHPFGEEMCALVEELRPGVVSFHFGLPAPALLARVKATGAVVLSSATTVAEALWLEQHGCDAIIAQGWEAGGHRGMFLTDDIDAQVGTFALVPQIVDAVSLPVIAAGGIADARGVRAALALGASAVQLGTAYLLCPEARTSAIHRAALATARDDQTRLTNVFTGRPARGLANRLVREAGPMSALAPAFPLAGGASLLLKQKAEAQGSGDFSLLWSGQAARLAASLPAGDLTLQLAAAAGFVV</sequence>
<keyword evidence="6" id="KW-0547">Nucleotide-binding</keyword>
<evidence type="ECO:0000256" key="11">
    <source>
        <dbReference type="ARBA" id="ARBA00067136"/>
    </source>
</evidence>
<comment type="cofactor">
    <cofactor evidence="1">
        <name>FMN</name>
        <dbReference type="ChEBI" id="CHEBI:58210"/>
    </cofactor>
</comment>
<evidence type="ECO:0000256" key="7">
    <source>
        <dbReference type="ARBA" id="ARBA00023002"/>
    </source>
</evidence>
<keyword evidence="3" id="KW-0216">Detoxification</keyword>
<accession>A0A1A7C4S4</accession>
<evidence type="ECO:0000256" key="8">
    <source>
        <dbReference type="ARBA" id="ARBA00023033"/>
    </source>
</evidence>
<proteinExistence type="inferred from homology"/>
<reference evidence="12 13" key="1">
    <citation type="submission" date="2016-04" db="EMBL/GenBank/DDBJ databases">
        <title>Draft genome sequence of Janthinobacterium psychrotolerans sp. nov., isolated from freshwater sediments in Denmark.</title>
        <authorList>
            <person name="Gong X."/>
            <person name="Skrivergaard S."/>
            <person name="Korsgaard B.S."/>
            <person name="Schreiber L."/>
            <person name="Marshall I.P."/>
            <person name="Finster K."/>
            <person name="Schramm A."/>
        </authorList>
    </citation>
    <scope>NUCLEOTIDE SEQUENCE [LARGE SCALE GENOMIC DNA]</scope>
    <source>
        <strain evidence="12 13">S3-2</strain>
    </source>
</reference>
<dbReference type="CDD" id="cd04730">
    <property type="entry name" value="NPD_like"/>
    <property type="match status" value="1"/>
</dbReference>
<dbReference type="InterPro" id="IPR013785">
    <property type="entry name" value="Aldolase_TIM"/>
</dbReference>
<dbReference type="FunFam" id="3.20.20.70:FF:000154">
    <property type="entry name" value="Probable nitronate monooxygenase"/>
    <property type="match status" value="1"/>
</dbReference>
<dbReference type="PANTHER" id="PTHR42747:SF3">
    <property type="entry name" value="NITRONATE MONOOXYGENASE-RELATED"/>
    <property type="match status" value="1"/>
</dbReference>
<keyword evidence="13" id="KW-1185">Reference proteome</keyword>
<comment type="caution">
    <text evidence="12">The sequence shown here is derived from an EMBL/GenBank/DDBJ whole genome shotgun (WGS) entry which is preliminary data.</text>
</comment>
<gene>
    <name evidence="12" type="ORF">ASR47_1011152</name>
</gene>
<dbReference type="Proteomes" id="UP000092713">
    <property type="component" value="Unassembled WGS sequence"/>
</dbReference>
<evidence type="ECO:0000256" key="10">
    <source>
        <dbReference type="ARBA" id="ARBA00049401"/>
    </source>
</evidence>
<dbReference type="Pfam" id="PF03060">
    <property type="entry name" value="NMO"/>
    <property type="match status" value="1"/>
</dbReference>
<comment type="similarity">
    <text evidence="2">Belongs to the nitronate monooxygenase family. NMO class I subfamily.</text>
</comment>
<organism evidence="12 13">
    <name type="scientific">Janthinobacterium psychrotolerans</name>
    <dbReference type="NCBI Taxonomy" id="1747903"/>
    <lineage>
        <taxon>Bacteria</taxon>
        <taxon>Pseudomonadati</taxon>
        <taxon>Pseudomonadota</taxon>
        <taxon>Betaproteobacteria</taxon>
        <taxon>Burkholderiales</taxon>
        <taxon>Oxalobacteraceae</taxon>
        <taxon>Janthinobacterium</taxon>
    </lineage>
</organism>
<keyword evidence="4" id="KW-0285">Flavoprotein</keyword>
<dbReference type="STRING" id="1747903.ASR47_1011152"/>
<evidence type="ECO:0000256" key="5">
    <source>
        <dbReference type="ARBA" id="ARBA00022643"/>
    </source>
</evidence>
<protein>
    <recommendedName>
        <fullName evidence="11">Nitronate monooxygenase</fullName>
    </recommendedName>
    <alternativeName>
        <fullName evidence="9">Propionate 3-nitronate monooxygenase</fullName>
    </alternativeName>
</protein>
<dbReference type="InterPro" id="IPR004136">
    <property type="entry name" value="NMO"/>
</dbReference>
<dbReference type="Gene3D" id="3.20.20.70">
    <property type="entry name" value="Aldolase class I"/>
    <property type="match status" value="1"/>
</dbReference>
<dbReference type="OrthoDB" id="9778912at2"/>
<dbReference type="PANTHER" id="PTHR42747">
    <property type="entry name" value="NITRONATE MONOOXYGENASE-RELATED"/>
    <property type="match status" value="1"/>
</dbReference>
<dbReference type="GO" id="GO:0000166">
    <property type="term" value="F:nucleotide binding"/>
    <property type="evidence" value="ECO:0007669"/>
    <property type="project" value="UniProtKB-KW"/>
</dbReference>
<keyword evidence="5" id="KW-0288">FMN</keyword>
<evidence type="ECO:0000256" key="4">
    <source>
        <dbReference type="ARBA" id="ARBA00022630"/>
    </source>
</evidence>
<dbReference type="EMBL" id="LOCQ01000052">
    <property type="protein sequence ID" value="OBV39760.1"/>
    <property type="molecule type" value="Genomic_DNA"/>
</dbReference>
<evidence type="ECO:0000256" key="2">
    <source>
        <dbReference type="ARBA" id="ARBA00009881"/>
    </source>
</evidence>
<dbReference type="RefSeq" id="WP_065307730.1">
    <property type="nucleotide sequence ID" value="NZ_LOCQ01000052.1"/>
</dbReference>
<dbReference type="AlphaFoldDB" id="A0A1A7C4S4"/>
<evidence type="ECO:0000256" key="6">
    <source>
        <dbReference type="ARBA" id="ARBA00022741"/>
    </source>
</evidence>
<dbReference type="PATRIC" id="fig|1747903.4.peg.3367"/>
<name>A0A1A7C4S4_9BURK</name>
<evidence type="ECO:0000313" key="13">
    <source>
        <dbReference type="Proteomes" id="UP000092713"/>
    </source>
</evidence>
<evidence type="ECO:0000256" key="1">
    <source>
        <dbReference type="ARBA" id="ARBA00001917"/>
    </source>
</evidence>
<keyword evidence="8 12" id="KW-0503">Monooxygenase</keyword>
<comment type="catalytic activity">
    <reaction evidence="10">
        <text>3 propionate 3-nitronate + 3 O2 + H2O = 3 3-oxopropanoate + 2 nitrate + nitrite + H2O2 + 3 H(+)</text>
        <dbReference type="Rhea" id="RHEA:57332"/>
        <dbReference type="ChEBI" id="CHEBI:15377"/>
        <dbReference type="ChEBI" id="CHEBI:15378"/>
        <dbReference type="ChEBI" id="CHEBI:15379"/>
        <dbReference type="ChEBI" id="CHEBI:16240"/>
        <dbReference type="ChEBI" id="CHEBI:16301"/>
        <dbReference type="ChEBI" id="CHEBI:17632"/>
        <dbReference type="ChEBI" id="CHEBI:33190"/>
        <dbReference type="ChEBI" id="CHEBI:136067"/>
    </reaction>
</comment>
<evidence type="ECO:0000256" key="9">
    <source>
        <dbReference type="ARBA" id="ARBA00031155"/>
    </source>
</evidence>
<dbReference type="GO" id="GO:0009636">
    <property type="term" value="P:response to toxic substance"/>
    <property type="evidence" value="ECO:0007669"/>
    <property type="project" value="UniProtKB-KW"/>
</dbReference>
<dbReference type="SUPFAM" id="SSF51412">
    <property type="entry name" value="Inosine monophosphate dehydrogenase (IMPDH)"/>
    <property type="match status" value="1"/>
</dbReference>